<keyword evidence="3" id="KW-0436">Ligase</keyword>
<dbReference type="InterPro" id="IPR004365">
    <property type="entry name" value="NA-bd_OB_tRNA"/>
</dbReference>
<dbReference type="Pfam" id="PF01336">
    <property type="entry name" value="tRNA_anti-codon"/>
    <property type="match status" value="1"/>
</dbReference>
<protein>
    <recommendedName>
        <fullName evidence="2">lysine--tRNA ligase</fullName>
        <ecNumber evidence="2">6.1.1.6</ecNumber>
    </recommendedName>
</protein>
<dbReference type="Pfam" id="PF00152">
    <property type="entry name" value="tRNA-synt_2"/>
    <property type="match status" value="1"/>
</dbReference>
<comment type="caution">
    <text evidence="11">The sequence shown here is derived from an EMBL/GenBank/DDBJ whole genome shotgun (WGS) entry which is preliminary data.</text>
</comment>
<dbReference type="HAMAP" id="MF_00252">
    <property type="entry name" value="Lys_tRNA_synth_class2"/>
    <property type="match status" value="1"/>
</dbReference>
<keyword evidence="7" id="KW-0648">Protein biosynthesis</keyword>
<dbReference type="InterPro" id="IPR044136">
    <property type="entry name" value="Lys-tRNA-ligase_II_N"/>
</dbReference>
<reference evidence="11" key="1">
    <citation type="journal article" date="2014" name="Front. Microbiol.">
        <title>High frequency of phylogenetically diverse reductive dehalogenase-homologous genes in deep subseafloor sedimentary metagenomes.</title>
        <authorList>
            <person name="Kawai M."/>
            <person name="Futagami T."/>
            <person name="Toyoda A."/>
            <person name="Takaki Y."/>
            <person name="Nishi S."/>
            <person name="Hori S."/>
            <person name="Arai W."/>
            <person name="Tsubouchi T."/>
            <person name="Morono Y."/>
            <person name="Uchiyama I."/>
            <person name="Ito T."/>
            <person name="Fujiyama A."/>
            <person name="Inagaki F."/>
            <person name="Takami H."/>
        </authorList>
    </citation>
    <scope>NUCLEOTIDE SEQUENCE</scope>
    <source>
        <strain evidence="11">Expedition CK06-06</strain>
    </source>
</reference>
<evidence type="ECO:0000259" key="10">
    <source>
        <dbReference type="PROSITE" id="PS50862"/>
    </source>
</evidence>
<dbReference type="PANTHER" id="PTHR42918">
    <property type="entry name" value="LYSYL-TRNA SYNTHETASE"/>
    <property type="match status" value="1"/>
</dbReference>
<dbReference type="GO" id="GO:0006430">
    <property type="term" value="P:lysyl-tRNA aminoacylation"/>
    <property type="evidence" value="ECO:0007669"/>
    <property type="project" value="InterPro"/>
</dbReference>
<dbReference type="InterPro" id="IPR004364">
    <property type="entry name" value="Aa-tRNA-synt_II"/>
</dbReference>
<evidence type="ECO:0000256" key="8">
    <source>
        <dbReference type="ARBA" id="ARBA00023146"/>
    </source>
</evidence>
<dbReference type="Gene3D" id="2.40.50.140">
    <property type="entry name" value="Nucleic acid-binding proteins"/>
    <property type="match status" value="1"/>
</dbReference>
<feature type="domain" description="Aminoacyl-transfer RNA synthetases class-II family profile" evidence="10">
    <location>
        <begin position="169"/>
        <end position="482"/>
    </location>
</feature>
<sequence length="490" mass="55929">MSTRLERITQERLDSLNRIRASGVDPYPHSYPISYTTKEAIALFEKGGESLLAISLAGRVMARRKMGKMAFWDIRDGSGKIQLCFHYNSLGHDKYKFLEEIDIGDIIGARGKLFRTKAGEITLEVSNFTILCKSLRPLPEKWHGLADVEKRYRQRYLDLISNENARSIFTLRSRIIAAIREFLNARGFMEVETPMLQPQAGGALARPFVTHHHALDEDLYLRIALELHLKRLIVGGFDRVYEMGRAFRNEGISVKHNPEFTLLECYQAYADYNDIMNLVEEAVSHIAREVMGDTKITCNQKIIDLAPPWQRLDLRQAIEKYSGIDFEDHPDADSLRSRMVKLGMEVDPGKGRGRLIDELISTFVEPNLIQPTFLLDYPVEMSPLAKRKRGNNRLVERFEAFINGVEIANAFTELNDPVEQRERFRQQLKERVGDEEAEIADEDFLQALEYGMPPTGGLGVGIDRLVMLLTGQSSIREVILFPQLKAKPES</sequence>
<dbReference type="AlphaFoldDB" id="X1LNT4"/>
<keyword evidence="4" id="KW-0479">Metal-binding</keyword>
<dbReference type="SUPFAM" id="SSF55681">
    <property type="entry name" value="Class II aaRS and biotin synthetases"/>
    <property type="match status" value="1"/>
</dbReference>
<evidence type="ECO:0000256" key="1">
    <source>
        <dbReference type="ARBA" id="ARBA00008226"/>
    </source>
</evidence>
<proteinExistence type="inferred from homology"/>
<keyword evidence="8" id="KW-0030">Aminoacyl-tRNA synthetase</keyword>
<dbReference type="EMBL" id="BARV01000255">
    <property type="protein sequence ID" value="GAH95818.1"/>
    <property type="molecule type" value="Genomic_DNA"/>
</dbReference>
<dbReference type="InterPro" id="IPR045864">
    <property type="entry name" value="aa-tRNA-synth_II/BPL/LPL"/>
</dbReference>
<dbReference type="PRINTS" id="PR00982">
    <property type="entry name" value="TRNASYNTHLYS"/>
</dbReference>
<dbReference type="GO" id="GO:0004824">
    <property type="term" value="F:lysine-tRNA ligase activity"/>
    <property type="evidence" value="ECO:0007669"/>
    <property type="project" value="UniProtKB-EC"/>
</dbReference>
<dbReference type="FunFam" id="2.40.50.140:FF:000024">
    <property type="entry name" value="Lysine--tRNA ligase"/>
    <property type="match status" value="1"/>
</dbReference>
<keyword evidence="5" id="KW-0547">Nucleotide-binding</keyword>
<gene>
    <name evidence="11" type="ORF">S06H3_01104</name>
</gene>
<dbReference type="CDD" id="cd00775">
    <property type="entry name" value="LysRS_core"/>
    <property type="match status" value="1"/>
</dbReference>
<dbReference type="PROSITE" id="PS50862">
    <property type="entry name" value="AA_TRNA_LIGASE_II"/>
    <property type="match status" value="1"/>
</dbReference>
<evidence type="ECO:0000256" key="4">
    <source>
        <dbReference type="ARBA" id="ARBA00022723"/>
    </source>
</evidence>
<organism evidence="11">
    <name type="scientific">marine sediment metagenome</name>
    <dbReference type="NCBI Taxonomy" id="412755"/>
    <lineage>
        <taxon>unclassified sequences</taxon>
        <taxon>metagenomes</taxon>
        <taxon>ecological metagenomes</taxon>
    </lineage>
</organism>
<evidence type="ECO:0000256" key="5">
    <source>
        <dbReference type="ARBA" id="ARBA00022741"/>
    </source>
</evidence>
<evidence type="ECO:0000256" key="9">
    <source>
        <dbReference type="ARBA" id="ARBA00048573"/>
    </source>
</evidence>
<accession>X1LNT4</accession>
<dbReference type="GO" id="GO:0046872">
    <property type="term" value="F:metal ion binding"/>
    <property type="evidence" value="ECO:0007669"/>
    <property type="project" value="UniProtKB-KW"/>
</dbReference>
<comment type="catalytic activity">
    <reaction evidence="9">
        <text>tRNA(Lys) + L-lysine + ATP = L-lysyl-tRNA(Lys) + AMP + diphosphate</text>
        <dbReference type="Rhea" id="RHEA:20792"/>
        <dbReference type="Rhea" id="RHEA-COMP:9696"/>
        <dbReference type="Rhea" id="RHEA-COMP:9697"/>
        <dbReference type="ChEBI" id="CHEBI:30616"/>
        <dbReference type="ChEBI" id="CHEBI:32551"/>
        <dbReference type="ChEBI" id="CHEBI:33019"/>
        <dbReference type="ChEBI" id="CHEBI:78442"/>
        <dbReference type="ChEBI" id="CHEBI:78529"/>
        <dbReference type="ChEBI" id="CHEBI:456215"/>
        <dbReference type="EC" id="6.1.1.6"/>
    </reaction>
</comment>
<keyword evidence="6" id="KW-0067">ATP-binding</keyword>
<evidence type="ECO:0000313" key="11">
    <source>
        <dbReference type="EMBL" id="GAH95818.1"/>
    </source>
</evidence>
<dbReference type="Gene3D" id="3.30.930.10">
    <property type="entry name" value="Bira Bifunctional Protein, Domain 2"/>
    <property type="match status" value="1"/>
</dbReference>
<dbReference type="InterPro" id="IPR002313">
    <property type="entry name" value="Lys-tRNA-ligase_II"/>
</dbReference>
<evidence type="ECO:0000256" key="7">
    <source>
        <dbReference type="ARBA" id="ARBA00022917"/>
    </source>
</evidence>
<dbReference type="InterPro" id="IPR006195">
    <property type="entry name" value="aa-tRNA-synth_II"/>
</dbReference>
<dbReference type="CDD" id="cd04322">
    <property type="entry name" value="LysRS_N"/>
    <property type="match status" value="1"/>
</dbReference>
<evidence type="ECO:0000256" key="2">
    <source>
        <dbReference type="ARBA" id="ARBA00013166"/>
    </source>
</evidence>
<dbReference type="SUPFAM" id="SSF50249">
    <property type="entry name" value="Nucleic acid-binding proteins"/>
    <property type="match status" value="1"/>
</dbReference>
<dbReference type="NCBIfam" id="NF001756">
    <property type="entry name" value="PRK00484.1"/>
    <property type="match status" value="1"/>
</dbReference>
<evidence type="ECO:0000256" key="6">
    <source>
        <dbReference type="ARBA" id="ARBA00022840"/>
    </source>
</evidence>
<dbReference type="InterPro" id="IPR012340">
    <property type="entry name" value="NA-bd_OB-fold"/>
</dbReference>
<dbReference type="PANTHER" id="PTHR42918:SF15">
    <property type="entry name" value="LYSINE--TRNA LIGASE, CHLOROPLASTIC_MITOCHONDRIAL"/>
    <property type="match status" value="1"/>
</dbReference>
<evidence type="ECO:0000256" key="3">
    <source>
        <dbReference type="ARBA" id="ARBA00022598"/>
    </source>
</evidence>
<dbReference type="GO" id="GO:0005829">
    <property type="term" value="C:cytosol"/>
    <property type="evidence" value="ECO:0007669"/>
    <property type="project" value="TreeGrafter"/>
</dbReference>
<dbReference type="EC" id="6.1.1.6" evidence="2"/>
<dbReference type="GO" id="GO:0000049">
    <property type="term" value="F:tRNA binding"/>
    <property type="evidence" value="ECO:0007669"/>
    <property type="project" value="TreeGrafter"/>
</dbReference>
<name>X1LNT4_9ZZZZ</name>
<dbReference type="InterPro" id="IPR018149">
    <property type="entry name" value="Lys-tRNA-synth_II_C"/>
</dbReference>
<comment type="similarity">
    <text evidence="1">Belongs to the class-II aminoacyl-tRNA synthetase family.</text>
</comment>
<dbReference type="GO" id="GO:0005524">
    <property type="term" value="F:ATP binding"/>
    <property type="evidence" value="ECO:0007669"/>
    <property type="project" value="UniProtKB-KW"/>
</dbReference>
<dbReference type="NCBIfam" id="TIGR00499">
    <property type="entry name" value="lysS_bact"/>
    <property type="match status" value="1"/>
</dbReference>